<keyword evidence="1" id="KW-0812">Transmembrane</keyword>
<evidence type="ECO:0000313" key="3">
    <source>
        <dbReference type="Proteomes" id="UP001595921"/>
    </source>
</evidence>
<evidence type="ECO:0000256" key="1">
    <source>
        <dbReference type="SAM" id="Phobius"/>
    </source>
</evidence>
<dbReference type="GO" id="GO:0016787">
    <property type="term" value="F:hydrolase activity"/>
    <property type="evidence" value="ECO:0007669"/>
    <property type="project" value="UniProtKB-KW"/>
</dbReference>
<comment type="caution">
    <text evidence="2">The sequence shown here is derived from an EMBL/GenBank/DDBJ whole genome shotgun (WGS) entry which is preliminary data.</text>
</comment>
<gene>
    <name evidence="2" type="ORF">ACFO0N_21815</name>
</gene>
<dbReference type="Proteomes" id="UP001595921">
    <property type="component" value="Unassembled WGS sequence"/>
</dbReference>
<dbReference type="RefSeq" id="WP_267620934.1">
    <property type="nucleotide sequence ID" value="NZ_JAODIW010000005.1"/>
</dbReference>
<dbReference type="EMBL" id="JBHSDS010000017">
    <property type="protein sequence ID" value="MFC4360591.1"/>
    <property type="molecule type" value="Genomic_DNA"/>
</dbReference>
<dbReference type="AlphaFoldDB" id="A0ABD5PJQ8"/>
<dbReference type="InterPro" id="IPR007404">
    <property type="entry name" value="YdjM-like"/>
</dbReference>
<keyword evidence="3" id="KW-1185">Reference proteome</keyword>
<feature type="transmembrane region" description="Helical" evidence="1">
    <location>
        <begin position="141"/>
        <end position="163"/>
    </location>
</feature>
<keyword evidence="2" id="KW-0378">Hydrolase</keyword>
<feature type="transmembrane region" description="Helical" evidence="1">
    <location>
        <begin position="60"/>
        <end position="78"/>
    </location>
</feature>
<name>A0ABD5PJQ8_9EURY</name>
<evidence type="ECO:0000313" key="2">
    <source>
        <dbReference type="EMBL" id="MFC4360591.1"/>
    </source>
</evidence>
<keyword evidence="1" id="KW-1133">Transmembrane helix</keyword>
<keyword evidence="1" id="KW-0472">Membrane</keyword>
<accession>A0ABD5PJQ8</accession>
<proteinExistence type="predicted"/>
<sequence length="184" mass="20091">MWPFGHWGVGYLLYAAFSRSAYRRSSTGPEALLLTIGTQFPDLVDKPLAWSFGVIPSGRSLTHSLFAAALLVALAILVTDRYGRREYGVAFGVGTVVHSLTDGVAAVVAREFADLSYLLWPVLATPEYETEKSFMAHFAQFSLDGAVAVQLGLFFAGLVVWYADGKPGLETVRLSARRAVDRTR</sequence>
<dbReference type="Pfam" id="PF04307">
    <property type="entry name" value="YdjM"/>
    <property type="match status" value="1"/>
</dbReference>
<protein>
    <submittedName>
        <fullName evidence="2">Metal-dependent hydrolase</fullName>
    </submittedName>
</protein>
<reference evidence="2 3" key="1">
    <citation type="journal article" date="2019" name="Int. J. Syst. Evol. Microbiol.">
        <title>The Global Catalogue of Microorganisms (GCM) 10K type strain sequencing project: providing services to taxonomists for standard genome sequencing and annotation.</title>
        <authorList>
            <consortium name="The Broad Institute Genomics Platform"/>
            <consortium name="The Broad Institute Genome Sequencing Center for Infectious Disease"/>
            <person name="Wu L."/>
            <person name="Ma J."/>
        </authorList>
    </citation>
    <scope>NUCLEOTIDE SEQUENCE [LARGE SCALE GENOMIC DNA]</scope>
    <source>
        <strain evidence="2 3">CGMCC 1.12553</strain>
    </source>
</reference>
<organism evidence="2 3">
    <name type="scientific">Halobium salinum</name>
    <dbReference type="NCBI Taxonomy" id="1364940"/>
    <lineage>
        <taxon>Archaea</taxon>
        <taxon>Methanobacteriati</taxon>
        <taxon>Methanobacteriota</taxon>
        <taxon>Stenosarchaea group</taxon>
        <taxon>Halobacteria</taxon>
        <taxon>Halobacteriales</taxon>
        <taxon>Haloferacaceae</taxon>
        <taxon>Halobium</taxon>
    </lineage>
</organism>